<feature type="transmembrane region" description="Helical" evidence="3">
    <location>
        <begin position="407"/>
        <end position="429"/>
    </location>
</feature>
<dbReference type="Proteomes" id="UP001469365">
    <property type="component" value="Unassembled WGS sequence"/>
</dbReference>
<comment type="caution">
    <text evidence="4">The sequence shown here is derived from an EMBL/GenBank/DDBJ whole genome shotgun (WGS) entry which is preliminary data.</text>
</comment>
<evidence type="ECO:0000256" key="2">
    <source>
        <dbReference type="ARBA" id="ARBA00023136"/>
    </source>
</evidence>
<gene>
    <name evidence="4" type="ORF">WMW72_04640</name>
</gene>
<feature type="transmembrane region" description="Helical" evidence="3">
    <location>
        <begin position="312"/>
        <end position="331"/>
    </location>
</feature>
<evidence type="ECO:0000313" key="5">
    <source>
        <dbReference type="Proteomes" id="UP001469365"/>
    </source>
</evidence>
<dbReference type="InterPro" id="IPR004995">
    <property type="entry name" value="Spore_Ger"/>
</dbReference>
<dbReference type="EMBL" id="JBBPCC010000002">
    <property type="protein sequence ID" value="MEK8127195.1"/>
    <property type="molecule type" value="Genomic_DNA"/>
</dbReference>
<keyword evidence="3" id="KW-0812">Transmembrane</keyword>
<dbReference type="RefSeq" id="WP_341414252.1">
    <property type="nucleotide sequence ID" value="NZ_JBBPCC010000002.1"/>
</dbReference>
<sequence length="522" mass="57852">MNENHPTGPSIQKGPSGSRLSGAFEADAQFFKTTFDRSTDIVFKELLVCDMYQGLIIFIDGLVDASIIDEDVILPLLKSGSPLNEGYSSDEYDRNVLNFIQKNIISASQTKLEGELKQLTEAIASGDTVFILEGSTDALLISIRKKGSRSVEESPSEPVIRGPREGFTENLRTNTSMIRRRLQSSKLKIEALKIGEISNTDIVMVYVDGIVEESMLTELRERLGRIRIDAVLESGYIEELIEDNPYSVFPQTLSTERPDRVAAAILEGKIGIMIDNTPFALIVPITFMGLLQSPEDYYQRYMISTATRWLRYWLAIIALTFPSIYIAVTTFHQEMVPTNLLLSIAASREAVPFPAIIEAFLMELAFEGLREAGIRMPRPVGQAVSIVGALVIGQAAVQAGIVSATLVIIVSFTGIASFIFPTYSLGIAARLLRFPLMLLAGNLGLYGIFLGLLVICIHLLKLRSFGVPYLAPLAPFSFSGLKDSLVRAPWWNMIKRPVHEAQPGNLQRMRRHLKPQPPEQQD</sequence>
<keyword evidence="2 3" id="KW-0472">Membrane</keyword>
<dbReference type="Pfam" id="PF03323">
    <property type="entry name" value="GerA"/>
    <property type="match status" value="1"/>
</dbReference>
<comment type="similarity">
    <text evidence="1">Belongs to the GerABKA family.</text>
</comment>
<keyword evidence="5" id="KW-1185">Reference proteome</keyword>
<dbReference type="PANTHER" id="PTHR22550:SF5">
    <property type="entry name" value="LEUCINE ZIPPER PROTEIN 4"/>
    <property type="match status" value="1"/>
</dbReference>
<dbReference type="InterPro" id="IPR050768">
    <property type="entry name" value="UPF0353/GerABKA_families"/>
</dbReference>
<evidence type="ECO:0000313" key="4">
    <source>
        <dbReference type="EMBL" id="MEK8127195.1"/>
    </source>
</evidence>
<reference evidence="4 5" key="1">
    <citation type="submission" date="2024-04" db="EMBL/GenBank/DDBJ databases">
        <title>draft genome sequnece of Paenibacillus filicis.</title>
        <authorList>
            <person name="Kim D.-U."/>
        </authorList>
    </citation>
    <scope>NUCLEOTIDE SEQUENCE [LARGE SCALE GENOMIC DNA]</scope>
    <source>
        <strain evidence="4 5">KACC14197</strain>
    </source>
</reference>
<evidence type="ECO:0000256" key="1">
    <source>
        <dbReference type="ARBA" id="ARBA00005278"/>
    </source>
</evidence>
<evidence type="ECO:0000256" key="3">
    <source>
        <dbReference type="SAM" id="Phobius"/>
    </source>
</evidence>
<accession>A0ABU9DEA9</accession>
<protein>
    <submittedName>
        <fullName evidence="4">Spore germination protein</fullName>
    </submittedName>
</protein>
<name>A0ABU9DEA9_9BACL</name>
<keyword evidence="3" id="KW-1133">Transmembrane helix</keyword>
<organism evidence="4 5">
    <name type="scientific">Paenibacillus filicis</name>
    <dbReference type="NCBI Taxonomy" id="669464"/>
    <lineage>
        <taxon>Bacteria</taxon>
        <taxon>Bacillati</taxon>
        <taxon>Bacillota</taxon>
        <taxon>Bacilli</taxon>
        <taxon>Bacillales</taxon>
        <taxon>Paenibacillaceae</taxon>
        <taxon>Paenibacillus</taxon>
    </lineage>
</organism>
<proteinExistence type="inferred from homology"/>
<feature type="transmembrane region" description="Helical" evidence="3">
    <location>
        <begin position="436"/>
        <end position="460"/>
    </location>
</feature>
<dbReference type="PANTHER" id="PTHR22550">
    <property type="entry name" value="SPORE GERMINATION PROTEIN"/>
    <property type="match status" value="1"/>
</dbReference>
<dbReference type="PIRSF" id="PIRSF005690">
    <property type="entry name" value="GerBA"/>
    <property type="match status" value="1"/>
</dbReference>
<feature type="transmembrane region" description="Helical" evidence="3">
    <location>
        <begin position="381"/>
        <end position="401"/>
    </location>
</feature>